<feature type="region of interest" description="Disordered" evidence="1">
    <location>
        <begin position="1"/>
        <end position="23"/>
    </location>
</feature>
<dbReference type="SUPFAM" id="SSF52833">
    <property type="entry name" value="Thioredoxin-like"/>
    <property type="match status" value="1"/>
</dbReference>
<dbReference type="CDD" id="cd03051">
    <property type="entry name" value="GST_N_GTT2_like"/>
    <property type="match status" value="1"/>
</dbReference>
<gene>
    <name evidence="3" type="ORF">OPKNFCMD_4791</name>
</gene>
<dbReference type="RefSeq" id="WP_128564257.1">
    <property type="nucleotide sequence ID" value="NZ_BPQH01000016.1"/>
</dbReference>
<dbReference type="Pfam" id="PF00043">
    <property type="entry name" value="GST_C"/>
    <property type="match status" value="1"/>
</dbReference>
<dbReference type="Pfam" id="PF13409">
    <property type="entry name" value="GST_N_2"/>
    <property type="match status" value="1"/>
</dbReference>
<dbReference type="PANTHER" id="PTHR44051">
    <property type="entry name" value="GLUTATHIONE S-TRANSFERASE-RELATED"/>
    <property type="match status" value="1"/>
</dbReference>
<organism evidence="3 4">
    <name type="scientific">Methylobacterium crusticola</name>
    <dbReference type="NCBI Taxonomy" id="1697972"/>
    <lineage>
        <taxon>Bacteria</taxon>
        <taxon>Pseudomonadati</taxon>
        <taxon>Pseudomonadota</taxon>
        <taxon>Alphaproteobacteria</taxon>
        <taxon>Hyphomicrobiales</taxon>
        <taxon>Methylobacteriaceae</taxon>
        <taxon>Methylobacterium</taxon>
    </lineage>
</organism>
<name>A0ABQ4R4G0_9HYPH</name>
<dbReference type="PANTHER" id="PTHR44051:SF8">
    <property type="entry name" value="GLUTATHIONE S-TRANSFERASE GSTA"/>
    <property type="match status" value="1"/>
</dbReference>
<evidence type="ECO:0000313" key="4">
    <source>
        <dbReference type="Proteomes" id="UP001055167"/>
    </source>
</evidence>
<dbReference type="InterPro" id="IPR036282">
    <property type="entry name" value="Glutathione-S-Trfase_C_sf"/>
</dbReference>
<dbReference type="InterPro" id="IPR004046">
    <property type="entry name" value="GST_C"/>
</dbReference>
<dbReference type="EMBL" id="BPQH01000016">
    <property type="protein sequence ID" value="GJD52029.1"/>
    <property type="molecule type" value="Genomic_DNA"/>
</dbReference>
<keyword evidence="4" id="KW-1185">Reference proteome</keyword>
<feature type="domain" description="GST N-terminal" evidence="2">
    <location>
        <begin position="21"/>
        <end position="106"/>
    </location>
</feature>
<reference evidence="3" key="1">
    <citation type="journal article" date="2021" name="Front. Microbiol.">
        <title>Comprehensive Comparative Genomics and Phenotyping of Methylobacterium Species.</title>
        <authorList>
            <person name="Alessa O."/>
            <person name="Ogura Y."/>
            <person name="Fujitani Y."/>
            <person name="Takami H."/>
            <person name="Hayashi T."/>
            <person name="Sahin N."/>
            <person name="Tani A."/>
        </authorList>
    </citation>
    <scope>NUCLEOTIDE SEQUENCE</scope>
    <source>
        <strain evidence="3">KCTC 52305</strain>
    </source>
</reference>
<dbReference type="InterPro" id="IPR036249">
    <property type="entry name" value="Thioredoxin-like_sf"/>
</dbReference>
<protein>
    <recommendedName>
        <fullName evidence="2">GST N-terminal domain-containing protein</fullName>
    </recommendedName>
</protein>
<evidence type="ECO:0000313" key="3">
    <source>
        <dbReference type="EMBL" id="GJD52029.1"/>
    </source>
</evidence>
<reference evidence="3" key="2">
    <citation type="submission" date="2021-08" db="EMBL/GenBank/DDBJ databases">
        <authorList>
            <person name="Tani A."/>
            <person name="Ola A."/>
            <person name="Ogura Y."/>
            <person name="Katsura K."/>
            <person name="Hayashi T."/>
        </authorList>
    </citation>
    <scope>NUCLEOTIDE SEQUENCE</scope>
    <source>
        <strain evidence="3">KCTC 52305</strain>
    </source>
</reference>
<dbReference type="Proteomes" id="UP001055167">
    <property type="component" value="Unassembled WGS sequence"/>
</dbReference>
<dbReference type="Gene3D" id="1.20.1050.10">
    <property type="match status" value="1"/>
</dbReference>
<comment type="caution">
    <text evidence="3">The sequence shown here is derived from an EMBL/GenBank/DDBJ whole genome shotgun (WGS) entry which is preliminary data.</text>
</comment>
<dbReference type="InterPro" id="IPR004045">
    <property type="entry name" value="Glutathione_S-Trfase_N"/>
</dbReference>
<accession>A0ABQ4R4G0</accession>
<sequence length="248" mass="28002">MSYDVRSAVSKSNAEPGPDGKLRLFTSPSAFPNPQRLRLFLHEKGVADRFEETVYDMAPGGQQRQWPHSRMNSWGETPTLQLADGSFISETAAIVRYLDQSLPGRRVMGETALEQGLDAMWDNRVWVHILYRIVTAFHVLHQGLGPKLELTSNPAWGEHCRKEALAHASLVNQHLSDGRDWLLGGDAPTFSDITMATAIAFSKFPVNATPLDERFEHIDAFWQRWQARPTFQAAYTDRQSGVPEIDER</sequence>
<dbReference type="InterPro" id="IPR034345">
    <property type="entry name" value="Gtt2-like_N"/>
</dbReference>
<dbReference type="SUPFAM" id="SSF47616">
    <property type="entry name" value="GST C-terminal domain-like"/>
    <property type="match status" value="1"/>
</dbReference>
<dbReference type="PROSITE" id="PS50404">
    <property type="entry name" value="GST_NTER"/>
    <property type="match status" value="1"/>
</dbReference>
<evidence type="ECO:0000259" key="2">
    <source>
        <dbReference type="PROSITE" id="PS50404"/>
    </source>
</evidence>
<evidence type="ECO:0000256" key="1">
    <source>
        <dbReference type="SAM" id="MobiDB-lite"/>
    </source>
</evidence>
<dbReference type="Gene3D" id="3.40.30.10">
    <property type="entry name" value="Glutaredoxin"/>
    <property type="match status" value="1"/>
</dbReference>
<proteinExistence type="predicted"/>